<dbReference type="Pfam" id="PF08385">
    <property type="entry name" value="DHC_N1"/>
    <property type="match status" value="1"/>
</dbReference>
<gene>
    <name evidence="2" type="ORF">PoB_001843900</name>
</gene>
<dbReference type="InterPro" id="IPR013594">
    <property type="entry name" value="Dynein_heavy_tail"/>
</dbReference>
<organism evidence="2 3">
    <name type="scientific">Plakobranchus ocellatus</name>
    <dbReference type="NCBI Taxonomy" id="259542"/>
    <lineage>
        <taxon>Eukaryota</taxon>
        <taxon>Metazoa</taxon>
        <taxon>Spiralia</taxon>
        <taxon>Lophotrochozoa</taxon>
        <taxon>Mollusca</taxon>
        <taxon>Gastropoda</taxon>
        <taxon>Heterobranchia</taxon>
        <taxon>Euthyneura</taxon>
        <taxon>Panpulmonata</taxon>
        <taxon>Sacoglossa</taxon>
        <taxon>Placobranchoidea</taxon>
        <taxon>Plakobranchidae</taxon>
        <taxon>Plakobranchus</taxon>
    </lineage>
</organism>
<keyword evidence="3" id="KW-1185">Reference proteome</keyword>
<sequence>MLNIDKEFSPLEQCSMEGMDVHAARFSSLLNNLRKKGLDLLNYRNMAFDEDFDKFLELIEDLKNRNEIKDSTRDAPLKVKL</sequence>
<evidence type="ECO:0000259" key="1">
    <source>
        <dbReference type="Pfam" id="PF08385"/>
    </source>
</evidence>
<comment type="caution">
    <text evidence="2">The sequence shown here is derived from an EMBL/GenBank/DDBJ whole genome shotgun (WGS) entry which is preliminary data.</text>
</comment>
<dbReference type="EMBL" id="BLXT01002200">
    <property type="protein sequence ID" value="GFN91933.1"/>
    <property type="molecule type" value="Genomic_DNA"/>
</dbReference>
<dbReference type="Proteomes" id="UP000735302">
    <property type="component" value="Unassembled WGS sequence"/>
</dbReference>
<name>A0AAV3Z9E7_9GAST</name>
<reference evidence="2 3" key="1">
    <citation type="journal article" date="2021" name="Elife">
        <title>Chloroplast acquisition without the gene transfer in kleptoplastic sea slugs, Plakobranchus ocellatus.</title>
        <authorList>
            <person name="Maeda T."/>
            <person name="Takahashi S."/>
            <person name="Yoshida T."/>
            <person name="Shimamura S."/>
            <person name="Takaki Y."/>
            <person name="Nagai Y."/>
            <person name="Toyoda A."/>
            <person name="Suzuki Y."/>
            <person name="Arimoto A."/>
            <person name="Ishii H."/>
            <person name="Satoh N."/>
            <person name="Nishiyama T."/>
            <person name="Hasebe M."/>
            <person name="Maruyama T."/>
            <person name="Minagawa J."/>
            <person name="Obokata J."/>
            <person name="Shigenobu S."/>
        </authorList>
    </citation>
    <scope>NUCLEOTIDE SEQUENCE [LARGE SCALE GENOMIC DNA]</scope>
</reference>
<dbReference type="AlphaFoldDB" id="A0AAV3Z9E7"/>
<proteinExistence type="predicted"/>
<protein>
    <submittedName>
        <fullName evidence="2">Dynein heavy chain 8, axonemal</fullName>
    </submittedName>
</protein>
<feature type="domain" description="Dynein heavy chain tail" evidence="1">
    <location>
        <begin position="3"/>
        <end position="65"/>
    </location>
</feature>
<evidence type="ECO:0000313" key="2">
    <source>
        <dbReference type="EMBL" id="GFN91933.1"/>
    </source>
</evidence>
<accession>A0AAV3Z9E7</accession>
<evidence type="ECO:0000313" key="3">
    <source>
        <dbReference type="Proteomes" id="UP000735302"/>
    </source>
</evidence>